<gene>
    <name evidence="6" type="ORF">AJ80_02400</name>
</gene>
<dbReference type="InterPro" id="IPR011990">
    <property type="entry name" value="TPR-like_helical_dom_sf"/>
</dbReference>
<dbReference type="EMBL" id="PDNA01000022">
    <property type="protein sequence ID" value="PGH23619.1"/>
    <property type="molecule type" value="Genomic_DNA"/>
</dbReference>
<dbReference type="PROSITE" id="PS50005">
    <property type="entry name" value="TPR"/>
    <property type="match status" value="1"/>
</dbReference>
<keyword evidence="2 4" id="KW-0802">TPR repeat</keyword>
<keyword evidence="7" id="KW-1185">Reference proteome</keyword>
<dbReference type="InterPro" id="IPR019734">
    <property type="entry name" value="TPR_rpt"/>
</dbReference>
<organism evidence="6 7">
    <name type="scientific">Polytolypa hystricis (strain UAMH7299)</name>
    <dbReference type="NCBI Taxonomy" id="1447883"/>
    <lineage>
        <taxon>Eukaryota</taxon>
        <taxon>Fungi</taxon>
        <taxon>Dikarya</taxon>
        <taxon>Ascomycota</taxon>
        <taxon>Pezizomycotina</taxon>
        <taxon>Eurotiomycetes</taxon>
        <taxon>Eurotiomycetidae</taxon>
        <taxon>Onygenales</taxon>
        <taxon>Onygenales incertae sedis</taxon>
        <taxon>Polytolypa</taxon>
    </lineage>
</organism>
<comment type="similarity">
    <text evidence="3">Belongs to the TTC4 family.</text>
</comment>
<dbReference type="CDD" id="cd21381">
    <property type="entry name" value="CTWD_TTC4"/>
    <property type="match status" value="1"/>
</dbReference>
<feature type="repeat" description="TPR" evidence="4">
    <location>
        <begin position="207"/>
        <end position="240"/>
    </location>
</feature>
<evidence type="ECO:0000313" key="7">
    <source>
        <dbReference type="Proteomes" id="UP000224634"/>
    </source>
</evidence>
<dbReference type="SUPFAM" id="SSF48452">
    <property type="entry name" value="TPR-like"/>
    <property type="match status" value="1"/>
</dbReference>
<dbReference type="STRING" id="1447883.A0A2B7YRF0"/>
<dbReference type="SMART" id="SM00028">
    <property type="entry name" value="TPR"/>
    <property type="match status" value="3"/>
</dbReference>
<dbReference type="InterPro" id="IPR044059">
    <property type="entry name" value="Csn1/TTC4_wheel"/>
</dbReference>
<feature type="domain" description="Cns1/TTC4 wheel" evidence="5">
    <location>
        <begin position="308"/>
        <end position="417"/>
    </location>
</feature>
<dbReference type="AlphaFoldDB" id="A0A2B7YRF0"/>
<protein>
    <recommendedName>
        <fullName evidence="5">Cns1/TTC4 wheel domain-containing protein</fullName>
    </recommendedName>
</protein>
<dbReference type="GO" id="GO:0006457">
    <property type="term" value="P:protein folding"/>
    <property type="evidence" value="ECO:0007669"/>
    <property type="project" value="TreeGrafter"/>
</dbReference>
<dbReference type="GO" id="GO:0005634">
    <property type="term" value="C:nucleus"/>
    <property type="evidence" value="ECO:0007669"/>
    <property type="project" value="TreeGrafter"/>
</dbReference>
<dbReference type="Gene3D" id="1.25.40.10">
    <property type="entry name" value="Tetratricopeptide repeat domain"/>
    <property type="match status" value="1"/>
</dbReference>
<evidence type="ECO:0000256" key="3">
    <source>
        <dbReference type="ARBA" id="ARBA00023602"/>
    </source>
</evidence>
<dbReference type="GO" id="GO:0051879">
    <property type="term" value="F:Hsp90 protein binding"/>
    <property type="evidence" value="ECO:0007669"/>
    <property type="project" value="InterPro"/>
</dbReference>
<dbReference type="Pfam" id="PF18972">
    <property type="entry name" value="Wheel"/>
    <property type="match status" value="1"/>
</dbReference>
<dbReference type="PANTHER" id="PTHR46035">
    <property type="entry name" value="TETRATRICOPEPTIDE REPEAT PROTEIN 4"/>
    <property type="match status" value="1"/>
</dbReference>
<dbReference type="PANTHER" id="PTHR46035:SF1">
    <property type="entry name" value="TETRATRICOPEPTIDE REPEAT PROTEIN 4"/>
    <property type="match status" value="1"/>
</dbReference>
<name>A0A2B7YRF0_POLH7</name>
<dbReference type="Proteomes" id="UP000224634">
    <property type="component" value="Unassembled WGS sequence"/>
</dbReference>
<dbReference type="GO" id="GO:0005829">
    <property type="term" value="C:cytosol"/>
    <property type="evidence" value="ECO:0007669"/>
    <property type="project" value="TreeGrafter"/>
</dbReference>
<sequence length="424" mass="47258">MVRIEELPDDFDESLVLNKPPTAAPPAAPAADPFAALAASGEVPFPINESRLKNEPNAPSLPPGMAAVRSHTADEIVDMINKTPLFMTDLEKAMEEGEDNVMLDAIRALQYEGTRAEVAQGFRESGNEVTRQKNWKDGKEFYTKAIAVLTGEDKWEKPEDPERERIKEREIAEACYANRALCNLELQNYRSTTLDCAQALKVNPKNIKAYYRSAFALLKVDKIDQAEDACARGLHLDPSNKPLQTISSKIAARKAVLEDLAAKRRAEEERLRKEEIFLKTALQARKIRVRMTDQPPELEDAAMHLSPDPLSATSTLVFPCVLLYPMDAQSDFIKEFSETHTIADHLEYIFPLPWDERQEYTVDSVDCFMETAAGGLIKAGKKMSLLKIISGGKIELVDGMVKINVVPASKAAKWIAEMKAKRVA</sequence>
<evidence type="ECO:0000256" key="1">
    <source>
        <dbReference type="ARBA" id="ARBA00022737"/>
    </source>
</evidence>
<accession>A0A2B7YRF0</accession>
<comment type="caution">
    <text evidence="6">The sequence shown here is derived from an EMBL/GenBank/DDBJ whole genome shotgun (WGS) entry which is preliminary data.</text>
</comment>
<keyword evidence="1" id="KW-0677">Repeat</keyword>
<reference evidence="6 7" key="1">
    <citation type="submission" date="2017-10" db="EMBL/GenBank/DDBJ databases">
        <title>Comparative genomics in systemic dimorphic fungi from Ajellomycetaceae.</title>
        <authorList>
            <person name="Munoz J.F."/>
            <person name="Mcewen J.G."/>
            <person name="Clay O.K."/>
            <person name="Cuomo C.A."/>
        </authorList>
    </citation>
    <scope>NUCLEOTIDE SEQUENCE [LARGE SCALE GENOMIC DNA]</scope>
    <source>
        <strain evidence="6 7">UAMH7299</strain>
    </source>
</reference>
<dbReference type="FunFam" id="1.25.40.10:FF:000611">
    <property type="entry name" value="TPR repeat protein"/>
    <property type="match status" value="1"/>
</dbReference>
<dbReference type="GO" id="GO:0030544">
    <property type="term" value="F:Hsp70 protein binding"/>
    <property type="evidence" value="ECO:0007669"/>
    <property type="project" value="TreeGrafter"/>
</dbReference>
<evidence type="ECO:0000259" key="5">
    <source>
        <dbReference type="Pfam" id="PF18972"/>
    </source>
</evidence>
<evidence type="ECO:0000313" key="6">
    <source>
        <dbReference type="EMBL" id="PGH23619.1"/>
    </source>
</evidence>
<dbReference type="OrthoDB" id="420195at2759"/>
<evidence type="ECO:0000256" key="4">
    <source>
        <dbReference type="PROSITE-ProRule" id="PRU00339"/>
    </source>
</evidence>
<proteinExistence type="inferred from homology"/>
<evidence type="ECO:0000256" key="2">
    <source>
        <dbReference type="ARBA" id="ARBA00022803"/>
    </source>
</evidence>